<keyword evidence="7" id="KW-1185">Reference proteome</keyword>
<proteinExistence type="inferred from homology"/>
<dbReference type="Gene3D" id="3.50.50.60">
    <property type="entry name" value="FAD/NAD(P)-binding domain"/>
    <property type="match status" value="2"/>
</dbReference>
<reference evidence="6 7" key="1">
    <citation type="journal article" date="2024" name="IMA Fungus">
        <title>IMA Genome - F19 : A genome assembly and annotation guide to empower mycologists, including annotated draft genome sequences of Ceratocystis pirilliformis, Diaporthe australafricana, Fusarium ophioides, Paecilomyces lecythidis, and Sporothrix stenoceras.</title>
        <authorList>
            <person name="Aylward J."/>
            <person name="Wilson A.M."/>
            <person name="Visagie C.M."/>
            <person name="Spraker J."/>
            <person name="Barnes I."/>
            <person name="Buitendag C."/>
            <person name="Ceriani C."/>
            <person name="Del Mar Angel L."/>
            <person name="du Plessis D."/>
            <person name="Fuchs T."/>
            <person name="Gasser K."/>
            <person name="Kramer D."/>
            <person name="Li W."/>
            <person name="Munsamy K."/>
            <person name="Piso A."/>
            <person name="Price J.L."/>
            <person name="Sonnekus B."/>
            <person name="Thomas C."/>
            <person name="van der Nest A."/>
            <person name="van Dijk A."/>
            <person name="van Heerden A."/>
            <person name="van Vuuren N."/>
            <person name="Yilmaz N."/>
            <person name="Duong T.A."/>
            <person name="van der Merwe N.A."/>
            <person name="Wingfield M.J."/>
            <person name="Wingfield B.D."/>
        </authorList>
    </citation>
    <scope>NUCLEOTIDE SEQUENCE [LARGE SCALE GENOMIC DNA]</scope>
    <source>
        <strain evidence="6 7">CMW 18300</strain>
    </source>
</reference>
<dbReference type="EC" id="1.14.13.8" evidence="6"/>
<organism evidence="6 7">
    <name type="scientific">Diaporthe australafricana</name>
    <dbReference type="NCBI Taxonomy" id="127596"/>
    <lineage>
        <taxon>Eukaryota</taxon>
        <taxon>Fungi</taxon>
        <taxon>Dikarya</taxon>
        <taxon>Ascomycota</taxon>
        <taxon>Pezizomycotina</taxon>
        <taxon>Sordariomycetes</taxon>
        <taxon>Sordariomycetidae</taxon>
        <taxon>Diaporthales</taxon>
        <taxon>Diaporthaceae</taxon>
        <taxon>Diaporthe</taxon>
    </lineage>
</organism>
<dbReference type="GO" id="GO:0004497">
    <property type="term" value="F:monooxygenase activity"/>
    <property type="evidence" value="ECO:0007669"/>
    <property type="project" value="UniProtKB-KW"/>
</dbReference>
<dbReference type="InterPro" id="IPR020946">
    <property type="entry name" value="Flavin_mOase-like"/>
</dbReference>
<evidence type="ECO:0000256" key="5">
    <source>
        <dbReference type="ARBA" id="ARBA00023002"/>
    </source>
</evidence>
<evidence type="ECO:0000256" key="2">
    <source>
        <dbReference type="ARBA" id="ARBA00022630"/>
    </source>
</evidence>
<dbReference type="PRINTS" id="PR00370">
    <property type="entry name" value="FMOXYGENASE"/>
</dbReference>
<keyword evidence="6" id="KW-0503">Monooxygenase</keyword>
<dbReference type="Pfam" id="PF00743">
    <property type="entry name" value="FMO-like"/>
    <property type="match status" value="1"/>
</dbReference>
<dbReference type="InterPro" id="IPR000960">
    <property type="entry name" value="Flavin_mOase"/>
</dbReference>
<gene>
    <name evidence="6" type="primary">FMO1_1</name>
    <name evidence="6" type="ORF">Daus18300_003170</name>
</gene>
<comment type="caution">
    <text evidence="6">The sequence shown here is derived from an EMBL/GenBank/DDBJ whole genome shotgun (WGS) entry which is preliminary data.</text>
</comment>
<keyword evidence="3" id="KW-0274">FAD</keyword>
<accession>A0ABR3XHJ1</accession>
<keyword evidence="5 6" id="KW-0560">Oxidoreductase</keyword>
<dbReference type="SUPFAM" id="SSF51905">
    <property type="entry name" value="FAD/NAD(P)-binding domain"/>
    <property type="match status" value="1"/>
</dbReference>
<keyword evidence="2" id="KW-0285">Flavoprotein</keyword>
<evidence type="ECO:0000313" key="6">
    <source>
        <dbReference type="EMBL" id="KAL1875431.1"/>
    </source>
</evidence>
<evidence type="ECO:0000256" key="4">
    <source>
        <dbReference type="ARBA" id="ARBA00022857"/>
    </source>
</evidence>
<keyword evidence="4" id="KW-0521">NADP</keyword>
<protein>
    <submittedName>
        <fullName evidence="6">Monooxygenase</fullName>
        <ecNumber evidence="6">1.14.13.8</ecNumber>
    </submittedName>
</protein>
<dbReference type="PANTHER" id="PTHR23023">
    <property type="entry name" value="DIMETHYLANILINE MONOOXYGENASE"/>
    <property type="match status" value="1"/>
</dbReference>
<comment type="similarity">
    <text evidence="1">Belongs to the FMO family.</text>
</comment>
<dbReference type="Proteomes" id="UP001583177">
    <property type="component" value="Unassembled WGS sequence"/>
</dbReference>
<dbReference type="InterPro" id="IPR036188">
    <property type="entry name" value="FAD/NAD-bd_sf"/>
</dbReference>
<evidence type="ECO:0000256" key="1">
    <source>
        <dbReference type="ARBA" id="ARBA00009183"/>
    </source>
</evidence>
<dbReference type="InterPro" id="IPR050346">
    <property type="entry name" value="FMO-like"/>
</dbReference>
<dbReference type="EMBL" id="JAWRVE010000019">
    <property type="protein sequence ID" value="KAL1875431.1"/>
    <property type="molecule type" value="Genomic_DNA"/>
</dbReference>
<name>A0ABR3XHJ1_9PEZI</name>
<evidence type="ECO:0000256" key="3">
    <source>
        <dbReference type="ARBA" id="ARBA00022827"/>
    </source>
</evidence>
<sequence length="545" mass="61969">MEAGRKQNRKSVAVIGAGVSGLVAAKRLAAEGFQVDVFERRSQPGGLWNFSADPNAPFASAVYPDLQTNFPRQLMELQDYPWTTQPLIMQHNLVQEYLQGYAREIQEKWRGRVRMYFNVEVLRLFHESYAGQLFAKSFSGGHWVLTCRSVLTGQSAIRDYLFVIITIGVFDEPSIPRYDGLSAWRDLWKGSISHAKSYRSPDAFRGKRVLIVGYQASGFDIANKIAASVSVLWISSTRPIVDALPPNAIPMAGVFCFYPSQRMIRFEDQNVISDVDHVVFCTGYQYHQPFIKAKGNTEEPLFPSGNTIEGLHEHIVYIDNPSLAFLGMVRAAVPTFLVVQAQAAFISRFFSGRLPPARQRLEDPQHTLPYPMFMDYLIRLESLCEVSDKTQTCNVSHGSNTPFRWTWELDLVRTKRREIRTAFLARPAPDTDRWSIANTIQEYRRQYLSLSMSNIRALAPFLLVYFGYKGDHESDLVLPFDGWELGLAGELLKHYGDVMITLESQLEQDSQGVLIRGFNRLWKLGLKRELSMGIRGDKFPAISRP</sequence>
<evidence type="ECO:0000313" key="7">
    <source>
        <dbReference type="Proteomes" id="UP001583177"/>
    </source>
</evidence>